<protein>
    <submittedName>
        <fullName evidence="1">Uncharacterized protein</fullName>
    </submittedName>
</protein>
<sequence length="44" mass="4496">MLASFAIGDCASHDRALDIAGRIVEAIGDTVEVRPIGVDPTADG</sequence>
<name>A0A1I5XZD8_9PSEU</name>
<dbReference type="Gene3D" id="3.30.70.1060">
    <property type="entry name" value="Dimeric alpha+beta barrel"/>
    <property type="match status" value="1"/>
</dbReference>
<dbReference type="Proteomes" id="UP000198727">
    <property type="component" value="Unassembled WGS sequence"/>
</dbReference>
<gene>
    <name evidence="1" type="ORF">SAMN05421810_106340</name>
</gene>
<proteinExistence type="predicted"/>
<keyword evidence="2" id="KW-1185">Reference proteome</keyword>
<evidence type="ECO:0000313" key="1">
    <source>
        <dbReference type="EMBL" id="SFQ37313.1"/>
    </source>
</evidence>
<reference evidence="2" key="1">
    <citation type="submission" date="2016-10" db="EMBL/GenBank/DDBJ databases">
        <authorList>
            <person name="Varghese N."/>
            <person name="Submissions S."/>
        </authorList>
    </citation>
    <scope>NUCLEOTIDE SEQUENCE [LARGE SCALE GENOMIC DNA]</scope>
    <source>
        <strain evidence="2">CGMCC 4.5579</strain>
    </source>
</reference>
<organism evidence="1 2">
    <name type="scientific">Amycolatopsis arida</name>
    <dbReference type="NCBI Taxonomy" id="587909"/>
    <lineage>
        <taxon>Bacteria</taxon>
        <taxon>Bacillati</taxon>
        <taxon>Actinomycetota</taxon>
        <taxon>Actinomycetes</taxon>
        <taxon>Pseudonocardiales</taxon>
        <taxon>Pseudonocardiaceae</taxon>
        <taxon>Amycolatopsis</taxon>
    </lineage>
</organism>
<dbReference type="AlphaFoldDB" id="A0A1I5XZD8"/>
<evidence type="ECO:0000313" key="2">
    <source>
        <dbReference type="Proteomes" id="UP000198727"/>
    </source>
</evidence>
<dbReference type="EMBL" id="FOWW01000006">
    <property type="protein sequence ID" value="SFQ37313.1"/>
    <property type="molecule type" value="Genomic_DNA"/>
</dbReference>
<accession>A0A1I5XZD8</accession>